<dbReference type="InterPro" id="IPR022062">
    <property type="entry name" value="DUF3618"/>
</dbReference>
<accession>A0A931N590</accession>
<comment type="caution">
    <text evidence="2">The sequence shown here is derived from an EMBL/GenBank/DDBJ whole genome shotgun (WGS) entry which is preliminary data.</text>
</comment>
<feature type="transmembrane region" description="Helical" evidence="1">
    <location>
        <begin position="113"/>
        <end position="131"/>
    </location>
</feature>
<reference evidence="2" key="1">
    <citation type="submission" date="2020-11" db="EMBL/GenBank/DDBJ databases">
        <title>Nocardia NEAU-351.nov., a novel actinomycete isolated from the cow dung.</title>
        <authorList>
            <person name="Zhang X."/>
        </authorList>
    </citation>
    <scope>NUCLEOTIDE SEQUENCE</scope>
    <source>
        <strain evidence="2">NEAU-351</strain>
    </source>
</reference>
<keyword evidence="3" id="KW-1185">Reference proteome</keyword>
<name>A0A931N590_9NOCA</name>
<keyword evidence="1" id="KW-0812">Transmembrane</keyword>
<organism evidence="2 3">
    <name type="scientific">Nocardia bovistercoris</name>
    <dbReference type="NCBI Taxonomy" id="2785916"/>
    <lineage>
        <taxon>Bacteria</taxon>
        <taxon>Bacillati</taxon>
        <taxon>Actinomycetota</taxon>
        <taxon>Actinomycetes</taxon>
        <taxon>Mycobacteriales</taxon>
        <taxon>Nocardiaceae</taxon>
        <taxon>Nocardia</taxon>
    </lineage>
</organism>
<evidence type="ECO:0000313" key="3">
    <source>
        <dbReference type="Proteomes" id="UP000655751"/>
    </source>
</evidence>
<dbReference type="EMBL" id="JADMLG010000011">
    <property type="protein sequence ID" value="MBH0779497.1"/>
    <property type="molecule type" value="Genomic_DNA"/>
</dbReference>
<dbReference type="Pfam" id="PF12277">
    <property type="entry name" value="DUF3618"/>
    <property type="match status" value="1"/>
</dbReference>
<protein>
    <submittedName>
        <fullName evidence="2">DUF3618 domain-containing protein</fullName>
    </submittedName>
</protein>
<evidence type="ECO:0000256" key="1">
    <source>
        <dbReference type="SAM" id="Phobius"/>
    </source>
</evidence>
<gene>
    <name evidence="2" type="ORF">IT779_24825</name>
</gene>
<evidence type="ECO:0000313" key="2">
    <source>
        <dbReference type="EMBL" id="MBH0779497.1"/>
    </source>
</evidence>
<dbReference type="RefSeq" id="WP_196151813.1">
    <property type="nucleotide sequence ID" value="NZ_JADMLG010000011.1"/>
</dbReference>
<proteinExistence type="predicted"/>
<keyword evidence="1" id="KW-1133">Transmembrane helix</keyword>
<keyword evidence="1" id="KW-0472">Membrane</keyword>
<dbReference type="Proteomes" id="UP000655751">
    <property type="component" value="Unassembled WGS sequence"/>
</dbReference>
<sequence>MTENRPEIPDTPEDFPRTADEIRADRDLTRAELGQTVSELADKVDIPARAEAKLHETAEATRQRTAAASHQVAVTAQRAKAQVDRFANQAPSLGEPVRDAGKQVADSVRRHRVPVAVVAAGSAAVVTWFVLRRRRS</sequence>
<dbReference type="AlphaFoldDB" id="A0A931N590"/>